<dbReference type="OrthoDB" id="6692658at2"/>
<dbReference type="AlphaFoldDB" id="A0A3A8EIX2"/>
<feature type="chain" id="PRO_5017226811" evidence="1">
    <location>
        <begin position="24"/>
        <end position="116"/>
    </location>
</feature>
<accession>A0A3A8EIX2</accession>
<dbReference type="Proteomes" id="UP000282388">
    <property type="component" value="Unassembled WGS sequence"/>
</dbReference>
<comment type="caution">
    <text evidence="2">The sequence shown here is derived from an EMBL/GenBank/DDBJ whole genome shotgun (WGS) entry which is preliminary data.</text>
</comment>
<reference evidence="2 3" key="1">
    <citation type="submission" date="2018-09" db="EMBL/GenBank/DDBJ databases">
        <title>The draft genome of Acinetobacter spp. strains.</title>
        <authorList>
            <person name="Qin J."/>
            <person name="Feng Y."/>
            <person name="Zong Z."/>
        </authorList>
    </citation>
    <scope>NUCLEOTIDE SEQUENCE [LARGE SCALE GENOMIC DNA]</scope>
    <source>
        <strain evidence="2 3">WCHAc060012</strain>
    </source>
</reference>
<name>A0A3A8EIX2_9GAMM</name>
<feature type="signal peptide" evidence="1">
    <location>
        <begin position="1"/>
        <end position="23"/>
    </location>
</feature>
<evidence type="ECO:0000313" key="2">
    <source>
        <dbReference type="EMBL" id="RKG34119.1"/>
    </source>
</evidence>
<dbReference type="RefSeq" id="WP_120401322.1">
    <property type="nucleotide sequence ID" value="NZ_RAXV01000002.1"/>
</dbReference>
<sequence length="116" mass="12505">MIKTMLLSTLLCGSFFASFSAAANDKVETIYNSTKFQQVCKGKSQGAEVSFAYRGIIWNGTCEPQFFSSSSKAGLTGNEAELNSICLNDANVKSINIEGKEIYGKCALGFSPPRPK</sequence>
<gene>
    <name evidence="2" type="ORF">D7V32_02390</name>
</gene>
<protein>
    <submittedName>
        <fullName evidence="2">Uncharacterized protein</fullName>
    </submittedName>
</protein>
<keyword evidence="3" id="KW-1185">Reference proteome</keyword>
<dbReference type="EMBL" id="RAXV01000002">
    <property type="protein sequence ID" value="RKG34119.1"/>
    <property type="molecule type" value="Genomic_DNA"/>
</dbReference>
<keyword evidence="1" id="KW-0732">Signal</keyword>
<evidence type="ECO:0000313" key="3">
    <source>
        <dbReference type="Proteomes" id="UP000282388"/>
    </source>
</evidence>
<evidence type="ECO:0000256" key="1">
    <source>
        <dbReference type="SAM" id="SignalP"/>
    </source>
</evidence>
<proteinExistence type="predicted"/>
<organism evidence="2 3">
    <name type="scientific">Acinetobacter tianfuensis</name>
    <dbReference type="NCBI Taxonomy" id="2419603"/>
    <lineage>
        <taxon>Bacteria</taxon>
        <taxon>Pseudomonadati</taxon>
        <taxon>Pseudomonadota</taxon>
        <taxon>Gammaproteobacteria</taxon>
        <taxon>Moraxellales</taxon>
        <taxon>Moraxellaceae</taxon>
        <taxon>Acinetobacter</taxon>
    </lineage>
</organism>